<protein>
    <submittedName>
        <fullName evidence="2">Monovalent cation/H(+) antiporter subunit G</fullName>
    </submittedName>
</protein>
<comment type="caution">
    <text evidence="2">The sequence shown here is derived from an EMBL/GenBank/DDBJ whole genome shotgun (WGS) entry which is preliminary data.</text>
</comment>
<feature type="transmembrane region" description="Helical" evidence="1">
    <location>
        <begin position="40"/>
        <end position="60"/>
    </location>
</feature>
<dbReference type="InterPro" id="IPR005133">
    <property type="entry name" value="PhaG_MnhG_YufB"/>
</dbReference>
<dbReference type="OrthoDB" id="4427992at2"/>
<dbReference type="NCBIfam" id="TIGR01300">
    <property type="entry name" value="CPA3_mnhG_phaG"/>
    <property type="match status" value="1"/>
</dbReference>
<sequence>MTELAPIIAGLLVLVGSFFALVAVIGLWRLPDIYTRSHAASKTGTLGSGLVLIALAVHAGDAGTTSRALAGVVFFLLTAPIAAHLLARAAYAVGYPLSKDSVRDDLSNRP</sequence>
<dbReference type="Proteomes" id="UP000246132">
    <property type="component" value="Unassembled WGS sequence"/>
</dbReference>
<name>A0A3A8ABF2_9HYPH</name>
<dbReference type="Pfam" id="PF03334">
    <property type="entry name" value="PhaG_MnhG_YufB"/>
    <property type="match status" value="1"/>
</dbReference>
<evidence type="ECO:0000256" key="1">
    <source>
        <dbReference type="SAM" id="Phobius"/>
    </source>
</evidence>
<dbReference type="AlphaFoldDB" id="A0A3A8ABF2"/>
<keyword evidence="3" id="KW-1185">Reference proteome</keyword>
<reference evidence="2 3" key="1">
    <citation type="journal article" date="2018" name="Int. J. Syst. Bacteriol.">
        <title>Oceaniradius stylonemae gen. nov., sp. nov., isolated from a red alga, Stylonema cornu-cervi.</title>
        <authorList>
            <person name="Jeong S."/>
        </authorList>
    </citation>
    <scope>NUCLEOTIDE SEQUENCE [LARGE SCALE GENOMIC DNA]</scope>
    <source>
        <strain evidence="2 3">StC1</strain>
    </source>
</reference>
<proteinExistence type="predicted"/>
<organism evidence="2 3">
    <name type="scientific">Oceaniradius stylonematis</name>
    <dbReference type="NCBI Taxonomy" id="2184161"/>
    <lineage>
        <taxon>Bacteria</taxon>
        <taxon>Pseudomonadati</taxon>
        <taxon>Pseudomonadota</taxon>
        <taxon>Alphaproteobacteria</taxon>
        <taxon>Hyphomicrobiales</taxon>
        <taxon>Ahrensiaceae</taxon>
        <taxon>Oceaniradius</taxon>
    </lineage>
</organism>
<keyword evidence="1" id="KW-0472">Membrane</keyword>
<dbReference type="NCBIfam" id="NF009314">
    <property type="entry name" value="PRK12674.1-2"/>
    <property type="match status" value="1"/>
</dbReference>
<dbReference type="RefSeq" id="WP_109767318.1">
    <property type="nucleotide sequence ID" value="NZ_QFWV02000006.1"/>
</dbReference>
<dbReference type="GO" id="GO:0015385">
    <property type="term" value="F:sodium:proton antiporter activity"/>
    <property type="evidence" value="ECO:0007669"/>
    <property type="project" value="TreeGrafter"/>
</dbReference>
<keyword evidence="1" id="KW-1133">Transmembrane helix</keyword>
<evidence type="ECO:0000313" key="3">
    <source>
        <dbReference type="Proteomes" id="UP000246132"/>
    </source>
</evidence>
<accession>A0A3A8ABF2</accession>
<feature type="transmembrane region" description="Helical" evidence="1">
    <location>
        <begin position="6"/>
        <end position="28"/>
    </location>
</feature>
<keyword evidence="1" id="KW-0812">Transmembrane</keyword>
<dbReference type="PANTHER" id="PTHR34703">
    <property type="entry name" value="ANTIPORTER SUBUNIT MNHG2-RELATED"/>
    <property type="match status" value="1"/>
</dbReference>
<gene>
    <name evidence="2" type="ORF">DEM25_010480</name>
</gene>
<feature type="transmembrane region" description="Helical" evidence="1">
    <location>
        <begin position="72"/>
        <end position="93"/>
    </location>
</feature>
<dbReference type="EMBL" id="QFWV02000006">
    <property type="protein sequence ID" value="RKF06668.1"/>
    <property type="molecule type" value="Genomic_DNA"/>
</dbReference>
<evidence type="ECO:0000313" key="2">
    <source>
        <dbReference type="EMBL" id="RKF06668.1"/>
    </source>
</evidence>
<dbReference type="PANTHER" id="PTHR34703:SF1">
    <property type="entry name" value="ANTIPORTER SUBUNIT MNHG2-RELATED"/>
    <property type="match status" value="1"/>
</dbReference>